<dbReference type="AlphaFoldDB" id="A0A9N9HPJ6"/>
<name>A0A9N9HPJ6_9GLOM</name>
<comment type="caution">
    <text evidence="1">The sequence shown here is derived from an EMBL/GenBank/DDBJ whole genome shotgun (WGS) entry which is preliminary data.</text>
</comment>
<proteinExistence type="predicted"/>
<evidence type="ECO:0000313" key="1">
    <source>
        <dbReference type="EMBL" id="CAG8699660.1"/>
    </source>
</evidence>
<dbReference type="EMBL" id="CAJVPY010008705">
    <property type="protein sequence ID" value="CAG8699660.1"/>
    <property type="molecule type" value="Genomic_DNA"/>
</dbReference>
<reference evidence="1" key="1">
    <citation type="submission" date="2021-06" db="EMBL/GenBank/DDBJ databases">
        <authorList>
            <person name="Kallberg Y."/>
            <person name="Tangrot J."/>
            <person name="Rosling A."/>
        </authorList>
    </citation>
    <scope>NUCLEOTIDE SEQUENCE</scope>
    <source>
        <strain evidence="1">MA453B</strain>
    </source>
</reference>
<dbReference type="Proteomes" id="UP000789405">
    <property type="component" value="Unassembled WGS sequence"/>
</dbReference>
<gene>
    <name evidence="1" type="ORF">DERYTH_LOCUS12907</name>
</gene>
<evidence type="ECO:0000313" key="2">
    <source>
        <dbReference type="Proteomes" id="UP000789405"/>
    </source>
</evidence>
<organism evidence="1 2">
    <name type="scientific">Dentiscutata erythropus</name>
    <dbReference type="NCBI Taxonomy" id="1348616"/>
    <lineage>
        <taxon>Eukaryota</taxon>
        <taxon>Fungi</taxon>
        <taxon>Fungi incertae sedis</taxon>
        <taxon>Mucoromycota</taxon>
        <taxon>Glomeromycotina</taxon>
        <taxon>Glomeromycetes</taxon>
        <taxon>Diversisporales</taxon>
        <taxon>Gigasporaceae</taxon>
        <taxon>Dentiscutata</taxon>
    </lineage>
</organism>
<dbReference type="OrthoDB" id="10553286at2759"/>
<sequence length="154" mass="17502">MTKQAYHRLEIENSGNMLIIIYMVEVKVEVEVADAVANLKKHSKNSAELADNDSNTVKYFSPTNCDGLLKKMCAAIYLSLDELWFIPNEVELKAFMLDPQLKLLLFATANKQKNTEEQIREELSILKAQFSQNNTIIEISTIKKEECDSLSAEL</sequence>
<protein>
    <submittedName>
        <fullName evidence="1">15131_t:CDS:1</fullName>
    </submittedName>
</protein>
<keyword evidence="2" id="KW-1185">Reference proteome</keyword>
<accession>A0A9N9HPJ6</accession>